<dbReference type="Proteomes" id="UP001432322">
    <property type="component" value="Unassembled WGS sequence"/>
</dbReference>
<dbReference type="EMBL" id="BTSY01000002">
    <property type="protein sequence ID" value="GMT13670.1"/>
    <property type="molecule type" value="Genomic_DNA"/>
</dbReference>
<feature type="transmembrane region" description="Helical" evidence="2">
    <location>
        <begin position="88"/>
        <end position="111"/>
    </location>
</feature>
<sequence length="267" mass="28904">SRMEFEENLEVFFFFGIIHCKLAAILVGAFGLLSIVGLAGAGVAFFEWWRHETAIDVIALIGFSIFLIGGVAAHSTLLYALQNTRVRLVVPFIVFHCFMIAVNSITALIAVGEIVSDQSSVVDDSDRVARIVLIALPLASAVEVIMLIVVFRARWYLRLRARHLRNGRPPRVNHVTRYGFSLSAVLGRTKHNEDSSATTATTPAGAHAAPASAGARVAPAPENLPLEELAPAPAVEAPRRKVIAIRVATPPELRGNAMPQGTIRPFE</sequence>
<organism evidence="3 4">
    <name type="scientific">Pristionchus fissidentatus</name>
    <dbReference type="NCBI Taxonomy" id="1538716"/>
    <lineage>
        <taxon>Eukaryota</taxon>
        <taxon>Metazoa</taxon>
        <taxon>Ecdysozoa</taxon>
        <taxon>Nematoda</taxon>
        <taxon>Chromadorea</taxon>
        <taxon>Rhabditida</taxon>
        <taxon>Rhabditina</taxon>
        <taxon>Diplogasteromorpha</taxon>
        <taxon>Diplogasteroidea</taxon>
        <taxon>Neodiplogasteridae</taxon>
        <taxon>Pristionchus</taxon>
    </lineage>
</organism>
<gene>
    <name evidence="3" type="ORF">PFISCL1PPCAC_4967</name>
</gene>
<evidence type="ECO:0000313" key="4">
    <source>
        <dbReference type="Proteomes" id="UP001432322"/>
    </source>
</evidence>
<protein>
    <submittedName>
        <fullName evidence="3">Uncharacterized protein</fullName>
    </submittedName>
</protein>
<comment type="caution">
    <text evidence="3">The sequence shown here is derived from an EMBL/GenBank/DDBJ whole genome shotgun (WGS) entry which is preliminary data.</text>
</comment>
<feature type="transmembrane region" description="Helical" evidence="2">
    <location>
        <begin position="12"/>
        <end position="45"/>
    </location>
</feature>
<evidence type="ECO:0000256" key="1">
    <source>
        <dbReference type="SAM" id="MobiDB-lite"/>
    </source>
</evidence>
<feature type="non-terminal residue" evidence="3">
    <location>
        <position position="1"/>
    </location>
</feature>
<feature type="transmembrane region" description="Helical" evidence="2">
    <location>
        <begin position="131"/>
        <end position="153"/>
    </location>
</feature>
<keyword evidence="4" id="KW-1185">Reference proteome</keyword>
<keyword evidence="2" id="KW-0812">Transmembrane</keyword>
<name>A0AAV5V270_9BILA</name>
<accession>A0AAV5V270</accession>
<keyword evidence="2" id="KW-1133">Transmembrane helix</keyword>
<feature type="region of interest" description="Disordered" evidence="1">
    <location>
        <begin position="191"/>
        <end position="217"/>
    </location>
</feature>
<reference evidence="3" key="1">
    <citation type="submission" date="2023-10" db="EMBL/GenBank/DDBJ databases">
        <title>Genome assembly of Pristionchus species.</title>
        <authorList>
            <person name="Yoshida K."/>
            <person name="Sommer R.J."/>
        </authorList>
    </citation>
    <scope>NUCLEOTIDE SEQUENCE</scope>
    <source>
        <strain evidence="3">RS5133</strain>
    </source>
</reference>
<proteinExistence type="predicted"/>
<feature type="transmembrane region" description="Helical" evidence="2">
    <location>
        <begin position="57"/>
        <end position="81"/>
    </location>
</feature>
<dbReference type="AlphaFoldDB" id="A0AAV5V270"/>
<feature type="non-terminal residue" evidence="3">
    <location>
        <position position="267"/>
    </location>
</feature>
<evidence type="ECO:0000256" key="2">
    <source>
        <dbReference type="SAM" id="Phobius"/>
    </source>
</evidence>
<evidence type="ECO:0000313" key="3">
    <source>
        <dbReference type="EMBL" id="GMT13670.1"/>
    </source>
</evidence>
<keyword evidence="2" id="KW-0472">Membrane</keyword>
<feature type="compositionally biased region" description="Low complexity" evidence="1">
    <location>
        <begin position="197"/>
        <end position="217"/>
    </location>
</feature>